<evidence type="ECO:0000256" key="7">
    <source>
        <dbReference type="ARBA" id="ARBA00022840"/>
    </source>
</evidence>
<keyword evidence="4" id="KW-0808">Transferase</keyword>
<evidence type="ECO:0000256" key="3">
    <source>
        <dbReference type="ARBA" id="ARBA00022553"/>
    </source>
</evidence>
<evidence type="ECO:0000256" key="1">
    <source>
        <dbReference type="ARBA" id="ARBA00000085"/>
    </source>
</evidence>
<feature type="transmembrane region" description="Helical" evidence="9">
    <location>
        <begin position="101"/>
        <end position="121"/>
    </location>
</feature>
<protein>
    <recommendedName>
        <fullName evidence="2">histidine kinase</fullName>
        <ecNumber evidence="2">2.7.13.3</ecNumber>
    </recommendedName>
</protein>
<dbReference type="EMBL" id="AP024525">
    <property type="protein sequence ID" value="BCT77692.1"/>
    <property type="molecule type" value="Genomic_DNA"/>
</dbReference>
<feature type="transmembrane region" description="Helical" evidence="9">
    <location>
        <begin position="306"/>
        <end position="326"/>
    </location>
</feature>
<dbReference type="CDD" id="cd16917">
    <property type="entry name" value="HATPase_UhpB-NarQ-NarX-like"/>
    <property type="match status" value="1"/>
</dbReference>
<feature type="transmembrane region" description="Helical" evidence="9">
    <location>
        <begin position="217"/>
        <end position="238"/>
    </location>
</feature>
<keyword evidence="9" id="KW-0812">Transmembrane</keyword>
<evidence type="ECO:0000256" key="4">
    <source>
        <dbReference type="ARBA" id="ARBA00022679"/>
    </source>
</evidence>
<gene>
    <name evidence="11" type="ORF">SCMU_35340</name>
</gene>
<dbReference type="PANTHER" id="PTHR24421">
    <property type="entry name" value="NITRATE/NITRITE SENSOR PROTEIN NARX-RELATED"/>
    <property type="match status" value="1"/>
</dbReference>
<evidence type="ECO:0000256" key="8">
    <source>
        <dbReference type="ARBA" id="ARBA00023012"/>
    </source>
</evidence>
<dbReference type="InterPro" id="IPR050482">
    <property type="entry name" value="Sensor_HK_TwoCompSys"/>
</dbReference>
<keyword evidence="8" id="KW-0902">Two-component regulatory system</keyword>
<keyword evidence="5" id="KW-0547">Nucleotide-binding</keyword>
<dbReference type="InterPro" id="IPR003594">
    <property type="entry name" value="HATPase_dom"/>
</dbReference>
<feature type="transmembrane region" description="Helical" evidence="9">
    <location>
        <begin position="279"/>
        <end position="300"/>
    </location>
</feature>
<dbReference type="Pfam" id="PF02518">
    <property type="entry name" value="HATPase_c"/>
    <property type="match status" value="1"/>
</dbReference>
<dbReference type="InterPro" id="IPR036890">
    <property type="entry name" value="HATPase_C_sf"/>
</dbReference>
<sequence length="660" mass="68217">MRSLGWGATAAAVALLAGSVVLTLMTGTLQDALITAAAVALAVPPLVLGWFVIRRAQANAVGPLLCLFGVPPGLIALTGIYSDAVAHRPGLLPVSDLAVTLMPGIWMWIYVPPALLMLTFPTGRLLSPAWKRVVWAVLALPVLFEVTAGLSPDPFPAPFTNSSHVFGTASGIWTVPYAILAFGLLFAWLGVLGSTASALVLRYRRSRSTVERAQLKWFALAAGMLPTTLLLCWLSYLVLGGPGLVGIGLAAMWIAVPAATAIAVLRYRLYDVEQLTSAALTYGAMTAGLLVVYTVAAAAAGVAVGGASPLVAAVSTAVAAVVLAPLRGRLRAAVDRWVYPARTRTLEAIAQLTSQTHSGTGSPEGLEAALQRGLGEPGLRLGFVVPGQEGLMGVGGAPLAPAAPEVTAVPVVLDRETIGSIRGTVRTSPALLREVAAASALLVEVTRLRIEVRLALREAEASRRRLQQAGYAERERLERDLHDGAQQRLVSLGMALRVAQGRLKGGRVDVDGLLDQTVAELGTAVAELRALAHGLRPSCLDDGLGPALASLTRSSPIPIAIDVRAGDLPDDVTTTAYFVIAEAVANAVKHASPERIGVEVARDAAVLTVRVSDDGRGGAKADGAGLSGVADRVAAAGGTLRIHSPALAGTLVEAVLPCAS</sequence>
<feature type="transmembrane region" description="Helical" evidence="9">
    <location>
        <begin position="60"/>
        <end position="81"/>
    </location>
</feature>
<evidence type="ECO:0000259" key="10">
    <source>
        <dbReference type="SMART" id="SM00387"/>
    </source>
</evidence>
<dbReference type="Pfam" id="PF07730">
    <property type="entry name" value="HisKA_3"/>
    <property type="match status" value="1"/>
</dbReference>
<dbReference type="PANTHER" id="PTHR24421:SF10">
    <property type="entry name" value="NITRATE_NITRITE SENSOR PROTEIN NARQ"/>
    <property type="match status" value="1"/>
</dbReference>
<keyword evidence="3" id="KW-0597">Phosphoprotein</keyword>
<feature type="domain" description="Histidine kinase/HSP90-like ATPase" evidence="10">
    <location>
        <begin position="571"/>
        <end position="660"/>
    </location>
</feature>
<dbReference type="EC" id="2.7.13.3" evidence="2"/>
<reference evidence="11 12" key="1">
    <citation type="journal article" date="2021" name="J. Biosci. Bioeng.">
        <title>Identification and characterization of a chc gene cluster responsible for the aromatization pathway of cyclohexanecarboxylate degradation in Sinomonas cyclohexanicum ATCC 51369.</title>
        <authorList>
            <person name="Yamamoto T."/>
            <person name="Hasegawa Y."/>
            <person name="Lau P.C.K."/>
            <person name="Iwaki H."/>
        </authorList>
    </citation>
    <scope>NUCLEOTIDE SEQUENCE [LARGE SCALE GENOMIC DNA]</scope>
    <source>
        <strain evidence="11 12">ATCC 51369</strain>
    </source>
</reference>
<keyword evidence="12" id="KW-1185">Reference proteome</keyword>
<dbReference type="Gene3D" id="3.30.565.10">
    <property type="entry name" value="Histidine kinase-like ATPase, C-terminal domain"/>
    <property type="match status" value="1"/>
</dbReference>
<feature type="transmembrane region" description="Helical" evidence="9">
    <location>
        <begin position="33"/>
        <end position="53"/>
    </location>
</feature>
<dbReference type="SUPFAM" id="SSF55874">
    <property type="entry name" value="ATPase domain of HSP90 chaperone/DNA topoisomerase II/histidine kinase"/>
    <property type="match status" value="1"/>
</dbReference>
<evidence type="ECO:0000256" key="6">
    <source>
        <dbReference type="ARBA" id="ARBA00022777"/>
    </source>
</evidence>
<evidence type="ECO:0000313" key="12">
    <source>
        <dbReference type="Proteomes" id="UP001319861"/>
    </source>
</evidence>
<feature type="transmembrane region" description="Helical" evidence="9">
    <location>
        <begin position="244"/>
        <end position="267"/>
    </location>
</feature>
<dbReference type="InterPro" id="IPR011712">
    <property type="entry name" value="Sig_transdc_His_kin_sub3_dim/P"/>
</dbReference>
<accession>A0ABM7Q033</accession>
<keyword evidence="9" id="KW-1133">Transmembrane helix</keyword>
<evidence type="ECO:0000256" key="2">
    <source>
        <dbReference type="ARBA" id="ARBA00012438"/>
    </source>
</evidence>
<keyword evidence="7" id="KW-0067">ATP-binding</keyword>
<comment type="catalytic activity">
    <reaction evidence="1">
        <text>ATP + protein L-histidine = ADP + protein N-phospho-L-histidine.</text>
        <dbReference type="EC" id="2.7.13.3"/>
    </reaction>
</comment>
<feature type="transmembrane region" description="Helical" evidence="9">
    <location>
        <begin position="171"/>
        <end position="196"/>
    </location>
</feature>
<keyword evidence="6" id="KW-0418">Kinase</keyword>
<evidence type="ECO:0000256" key="5">
    <source>
        <dbReference type="ARBA" id="ARBA00022741"/>
    </source>
</evidence>
<name>A0ABM7Q033_SINCY</name>
<evidence type="ECO:0000313" key="11">
    <source>
        <dbReference type="EMBL" id="BCT77692.1"/>
    </source>
</evidence>
<keyword evidence="9" id="KW-0472">Membrane</keyword>
<dbReference type="Proteomes" id="UP001319861">
    <property type="component" value="Chromosome"/>
</dbReference>
<proteinExistence type="predicted"/>
<evidence type="ECO:0000256" key="9">
    <source>
        <dbReference type="SAM" id="Phobius"/>
    </source>
</evidence>
<dbReference type="Gene3D" id="1.20.5.1930">
    <property type="match status" value="1"/>
</dbReference>
<dbReference type="SMART" id="SM00387">
    <property type="entry name" value="HATPase_c"/>
    <property type="match status" value="1"/>
</dbReference>
<organism evidence="11 12">
    <name type="scientific">Sinomonas cyclohexanicum</name>
    <name type="common">Corynebacterium cyclohexanicum</name>
    <dbReference type="NCBI Taxonomy" id="322009"/>
    <lineage>
        <taxon>Bacteria</taxon>
        <taxon>Bacillati</taxon>
        <taxon>Actinomycetota</taxon>
        <taxon>Actinomycetes</taxon>
        <taxon>Micrococcales</taxon>
        <taxon>Micrococcaceae</taxon>
        <taxon>Sinomonas</taxon>
    </lineage>
</organism>
<feature type="transmembrane region" description="Helical" evidence="9">
    <location>
        <begin position="133"/>
        <end position="151"/>
    </location>
</feature>